<feature type="domain" description="BTB" evidence="2">
    <location>
        <begin position="15"/>
        <end position="90"/>
    </location>
</feature>
<dbReference type="OrthoDB" id="61370at2759"/>
<protein>
    <recommendedName>
        <fullName evidence="2">BTB domain-containing protein</fullName>
    </recommendedName>
</protein>
<dbReference type="AlphaFoldDB" id="A0A8H3G9X4"/>
<dbReference type="InterPro" id="IPR011333">
    <property type="entry name" value="SKP1/BTB/POZ_sf"/>
</dbReference>
<accession>A0A8H3G9X4</accession>
<dbReference type="EMBL" id="CAJPDS010000102">
    <property type="protein sequence ID" value="CAF9937499.1"/>
    <property type="molecule type" value="Genomic_DNA"/>
</dbReference>
<dbReference type="SUPFAM" id="SSF54695">
    <property type="entry name" value="POZ domain"/>
    <property type="match status" value="1"/>
</dbReference>
<feature type="region of interest" description="Disordered" evidence="1">
    <location>
        <begin position="198"/>
        <end position="235"/>
    </location>
</feature>
<dbReference type="Gene3D" id="3.30.710.10">
    <property type="entry name" value="Potassium Channel Kv1.1, Chain A"/>
    <property type="match status" value="1"/>
</dbReference>
<reference evidence="3" key="1">
    <citation type="submission" date="2021-03" db="EMBL/GenBank/DDBJ databases">
        <authorList>
            <person name="Tagirdzhanova G."/>
        </authorList>
    </citation>
    <scope>NUCLEOTIDE SEQUENCE</scope>
</reference>
<evidence type="ECO:0000313" key="3">
    <source>
        <dbReference type="EMBL" id="CAF9937499.1"/>
    </source>
</evidence>
<evidence type="ECO:0000259" key="2">
    <source>
        <dbReference type="PROSITE" id="PS50097"/>
    </source>
</evidence>
<gene>
    <name evidence="3" type="ORF">HETSPECPRED_000557</name>
</gene>
<dbReference type="CDD" id="cd18186">
    <property type="entry name" value="BTB_POZ_ZBTB_KLHL-like"/>
    <property type="match status" value="1"/>
</dbReference>
<feature type="compositionally biased region" description="Basic and acidic residues" evidence="1">
    <location>
        <begin position="199"/>
        <end position="228"/>
    </location>
</feature>
<dbReference type="InterPro" id="IPR000210">
    <property type="entry name" value="BTB/POZ_dom"/>
</dbReference>
<comment type="caution">
    <text evidence="3">The sequence shown here is derived from an EMBL/GenBank/DDBJ whole genome shotgun (WGS) entry which is preliminary data.</text>
</comment>
<dbReference type="Proteomes" id="UP000664521">
    <property type="component" value="Unassembled WGS sequence"/>
</dbReference>
<evidence type="ECO:0000313" key="4">
    <source>
        <dbReference type="Proteomes" id="UP000664521"/>
    </source>
</evidence>
<proteinExistence type="predicted"/>
<evidence type="ECO:0000256" key="1">
    <source>
        <dbReference type="SAM" id="MobiDB-lite"/>
    </source>
</evidence>
<organism evidence="3 4">
    <name type="scientific">Heterodermia speciosa</name>
    <dbReference type="NCBI Taxonomy" id="116794"/>
    <lineage>
        <taxon>Eukaryota</taxon>
        <taxon>Fungi</taxon>
        <taxon>Dikarya</taxon>
        <taxon>Ascomycota</taxon>
        <taxon>Pezizomycotina</taxon>
        <taxon>Lecanoromycetes</taxon>
        <taxon>OSLEUM clade</taxon>
        <taxon>Lecanoromycetidae</taxon>
        <taxon>Caliciales</taxon>
        <taxon>Physciaceae</taxon>
        <taxon>Heterodermia</taxon>
    </lineage>
</organism>
<dbReference type="PANTHER" id="PTHR47843:SF2">
    <property type="entry name" value="BTB DOMAIN-CONTAINING PROTEIN"/>
    <property type="match status" value="1"/>
</dbReference>
<dbReference type="SMART" id="SM00225">
    <property type="entry name" value="BTB"/>
    <property type="match status" value="1"/>
</dbReference>
<dbReference type="PROSITE" id="PS50097">
    <property type="entry name" value="BTB"/>
    <property type="match status" value="1"/>
</dbReference>
<dbReference type="Pfam" id="PF00651">
    <property type="entry name" value="BTB"/>
    <property type="match status" value="1"/>
</dbReference>
<name>A0A8H3G9X4_9LECA</name>
<sequence length="235" mass="26303">MADKNLAPLKFGGVPMVTLNVGLPATIFCIHRDLLCRESPVFSAAFSDGGHFLEASKIASSQTMDLVEDDAAAFDQIFNWLYHENLNSGVDKVCPPLRICQIYATAEKYGMVNLKNHVVGRIMRTAKNERIIPHLDVVKYVYSTTPSNSPLRRLFVALYIWHVDKKYWASRVTSASLSEIPDFAADLAIVLGSKSFGNRMERPPEFPGKLEDYHEKPVSMKGQERKESPTAQKLA</sequence>
<dbReference type="PANTHER" id="PTHR47843">
    <property type="entry name" value="BTB DOMAIN-CONTAINING PROTEIN-RELATED"/>
    <property type="match status" value="1"/>
</dbReference>
<keyword evidence="4" id="KW-1185">Reference proteome</keyword>